<comment type="similarity">
    <text evidence="2">Belongs to the GMC oxidoreductase family.</text>
</comment>
<dbReference type="PANTHER" id="PTHR11552:SF147">
    <property type="entry name" value="CHOLINE DEHYDROGENASE, MITOCHONDRIAL"/>
    <property type="match status" value="1"/>
</dbReference>
<dbReference type="Pfam" id="PF00732">
    <property type="entry name" value="GMC_oxred_N"/>
    <property type="match status" value="1"/>
</dbReference>
<dbReference type="STRING" id="1344416.A0A139AUC7"/>
<dbReference type="InterPro" id="IPR036188">
    <property type="entry name" value="FAD/NAD-bd_sf"/>
</dbReference>
<evidence type="ECO:0000313" key="7">
    <source>
        <dbReference type="EMBL" id="KXS20346.1"/>
    </source>
</evidence>
<dbReference type="GO" id="GO:0050660">
    <property type="term" value="F:flavin adenine dinucleotide binding"/>
    <property type="evidence" value="ECO:0007669"/>
    <property type="project" value="InterPro"/>
</dbReference>
<evidence type="ECO:0000256" key="5">
    <source>
        <dbReference type="PIRSR" id="PIRSR000137-2"/>
    </source>
</evidence>
<evidence type="ECO:0000313" key="8">
    <source>
        <dbReference type="Proteomes" id="UP000070544"/>
    </source>
</evidence>
<evidence type="ECO:0000256" key="3">
    <source>
        <dbReference type="ARBA" id="ARBA00022630"/>
    </source>
</evidence>
<comment type="cofactor">
    <cofactor evidence="1 5">
        <name>FAD</name>
        <dbReference type="ChEBI" id="CHEBI:57692"/>
    </cofactor>
</comment>
<organism evidence="7 8">
    <name type="scientific">Gonapodya prolifera (strain JEL478)</name>
    <name type="common">Monoblepharis prolifera</name>
    <dbReference type="NCBI Taxonomy" id="1344416"/>
    <lineage>
        <taxon>Eukaryota</taxon>
        <taxon>Fungi</taxon>
        <taxon>Fungi incertae sedis</taxon>
        <taxon>Chytridiomycota</taxon>
        <taxon>Chytridiomycota incertae sedis</taxon>
        <taxon>Monoblepharidomycetes</taxon>
        <taxon>Monoblepharidales</taxon>
        <taxon>Gonapodyaceae</taxon>
        <taxon>Gonapodya</taxon>
    </lineage>
</organism>
<dbReference type="OrthoDB" id="269227at2759"/>
<dbReference type="InterPro" id="IPR007867">
    <property type="entry name" value="GMC_OxRtase_C"/>
</dbReference>
<feature type="domain" description="Glucose-methanol-choline oxidoreductase N-terminal" evidence="6">
    <location>
        <begin position="328"/>
        <end position="342"/>
    </location>
</feature>
<accession>A0A139AUC7</accession>
<evidence type="ECO:0000256" key="4">
    <source>
        <dbReference type="ARBA" id="ARBA00022827"/>
    </source>
</evidence>
<dbReference type="SUPFAM" id="SSF54373">
    <property type="entry name" value="FAD-linked reductases, C-terminal domain"/>
    <property type="match status" value="1"/>
</dbReference>
<dbReference type="PANTHER" id="PTHR11552">
    <property type="entry name" value="GLUCOSE-METHANOL-CHOLINE GMC OXIDOREDUCTASE"/>
    <property type="match status" value="1"/>
</dbReference>
<proteinExistence type="inferred from homology"/>
<gene>
    <name evidence="7" type="ORF">M427DRAFT_51993</name>
</gene>
<evidence type="ECO:0000256" key="1">
    <source>
        <dbReference type="ARBA" id="ARBA00001974"/>
    </source>
</evidence>
<protein>
    <submittedName>
        <fullName evidence="7">GMC oxidoreductase</fullName>
    </submittedName>
</protein>
<dbReference type="GO" id="GO:0016614">
    <property type="term" value="F:oxidoreductase activity, acting on CH-OH group of donors"/>
    <property type="evidence" value="ECO:0007669"/>
    <property type="project" value="InterPro"/>
</dbReference>
<keyword evidence="3" id="KW-0285">Flavoprotein</keyword>
<dbReference type="Gene3D" id="3.30.560.10">
    <property type="entry name" value="Glucose Oxidase, domain 3"/>
    <property type="match status" value="1"/>
</dbReference>
<dbReference type="Pfam" id="PF05199">
    <property type="entry name" value="GMC_oxred_C"/>
    <property type="match status" value="1"/>
</dbReference>
<keyword evidence="8" id="KW-1185">Reference proteome</keyword>
<reference evidence="7 8" key="1">
    <citation type="journal article" date="2015" name="Genome Biol. Evol.">
        <title>Phylogenomic analyses indicate that early fungi evolved digesting cell walls of algal ancestors of land plants.</title>
        <authorList>
            <person name="Chang Y."/>
            <person name="Wang S."/>
            <person name="Sekimoto S."/>
            <person name="Aerts A.L."/>
            <person name="Choi C."/>
            <person name="Clum A."/>
            <person name="LaButti K.M."/>
            <person name="Lindquist E.A."/>
            <person name="Yee Ngan C."/>
            <person name="Ohm R.A."/>
            <person name="Salamov A.A."/>
            <person name="Grigoriev I.V."/>
            <person name="Spatafora J.W."/>
            <person name="Berbee M.L."/>
        </authorList>
    </citation>
    <scope>NUCLEOTIDE SEQUENCE [LARGE SCALE GENOMIC DNA]</scope>
    <source>
        <strain evidence="7 8">JEL478</strain>
    </source>
</reference>
<evidence type="ECO:0000259" key="6">
    <source>
        <dbReference type="PROSITE" id="PS00624"/>
    </source>
</evidence>
<dbReference type="EMBL" id="KQ965735">
    <property type="protein sequence ID" value="KXS20346.1"/>
    <property type="molecule type" value="Genomic_DNA"/>
</dbReference>
<dbReference type="InterPro" id="IPR000172">
    <property type="entry name" value="GMC_OxRdtase_N"/>
</dbReference>
<feature type="binding site" evidence="5">
    <location>
        <position position="284"/>
    </location>
    <ligand>
        <name>FAD</name>
        <dbReference type="ChEBI" id="CHEBI:57692"/>
    </ligand>
</feature>
<sequence>MDALNRLSKKIPGVSALATATGLAPALIAAVGATTLGAATYLYTREKELKDHGIDRKEFDFIIVGAGSAGCVLASRLSEDPSVSVLLLEAGGDNVHFNVQRMLGYFDLQLSDFDWKFKSTPQAGTYGRIHFWPRGKTLGGSSSINACFYVRCSPQDYDEWAAKYGCTGWDYKSLLPYFTKSERLTTPSGTPVPLLGHGTSGPLHVTYYDDSTVHPYSKHIRDAFAATGLVKATADYNGAEQKGVGYIQHTVGPDGNRSDAFSSWIVKTGAIKRPNLTVATYAHVARVLFDHDKKAVGVVLRHGKTAQALKVAKDQSVFARKEVLLSGGAVCSPAILMHSGIGPAAHLKQVGVQTLVDSPAVGQNLKDHLFVIQSFETKDSGPFSVYELGSAQTVGTLLNALLFKKGYLRTLGLETMAFMDSGVRTDTTKADLQYHTAPTFFTGKPTFMGDPLRPMNVEPHDPDGKVTHAYSLLPTLLNPRSAGFVALKSADPFEHPVVEPNYFAHPDDLKVLVNGLKIGRKVANSEPLKSLTLAEMKDPKVKAKFEDEDAYLEEYARRNAVTVYHPTSTCRMGPDSDRNSVVDLQCRVKGVKNLRVIDASIFPDIVMGNTNAPTYVVAERAADLIKAQYKLA</sequence>
<dbReference type="AlphaFoldDB" id="A0A139AUC7"/>
<dbReference type="OMA" id="VDNPRNN"/>
<keyword evidence="4 5" id="KW-0274">FAD</keyword>
<dbReference type="Proteomes" id="UP000070544">
    <property type="component" value="Unassembled WGS sequence"/>
</dbReference>
<dbReference type="PIRSF" id="PIRSF000137">
    <property type="entry name" value="Alcohol_oxidase"/>
    <property type="match status" value="1"/>
</dbReference>
<name>A0A139AUC7_GONPJ</name>
<dbReference type="Gene3D" id="3.50.50.60">
    <property type="entry name" value="FAD/NAD(P)-binding domain"/>
    <property type="match status" value="1"/>
</dbReference>
<dbReference type="InterPro" id="IPR012132">
    <property type="entry name" value="GMC_OxRdtase"/>
</dbReference>
<evidence type="ECO:0000256" key="2">
    <source>
        <dbReference type="ARBA" id="ARBA00010790"/>
    </source>
</evidence>
<dbReference type="SUPFAM" id="SSF51905">
    <property type="entry name" value="FAD/NAD(P)-binding domain"/>
    <property type="match status" value="1"/>
</dbReference>
<dbReference type="PROSITE" id="PS00624">
    <property type="entry name" value="GMC_OXRED_2"/>
    <property type="match status" value="1"/>
</dbReference>